<dbReference type="GeneID" id="59454073"/>
<dbReference type="Proteomes" id="UP000593766">
    <property type="component" value="Chromosome"/>
</dbReference>
<dbReference type="KEGG" id="tcs:IMZ38_01605"/>
<sequence length="228" mass="26241">MENPESEEYEYAMIADSRTLYLTEFRCRVSDPVLFLTQVAGASRGLSPPAVADFIRNYFLEDFIQEIRKYTVMDTYSNISGVVAGVKADIIYDAFKQRGLEFYMFKNDIEIGGVSLPMLEKMEKEDPTHGLPLLLAIQRGNEDKVLEMVRTVEVMRASGRSPVTGWLGALIATPGFPQPMVHQQEQQRRSQIIEKLRELKRMLDKGLIRQEEYEKLMKKSLGKYKQEM</sequence>
<reference evidence="1 2" key="1">
    <citation type="submission" date="2020-10" db="EMBL/GenBank/DDBJ databases">
        <title>Complete genome sequence of Thermosphaera aggregans strain 3507.</title>
        <authorList>
            <person name="Zayulina K.S."/>
            <person name="Elcheninov A.G."/>
            <person name="Toshchakov S.V."/>
            <person name="Kublanov I.V."/>
            <person name="Kochetkova T.V."/>
        </authorList>
    </citation>
    <scope>NUCLEOTIDE SEQUENCE [LARGE SCALE GENOMIC DNA]</scope>
    <source>
        <strain evidence="1 2">3507</strain>
    </source>
</reference>
<organism evidence="1 2">
    <name type="scientific">Thermosphaera chiliense</name>
    <dbReference type="NCBI Taxonomy" id="3402707"/>
    <lineage>
        <taxon>Archaea</taxon>
        <taxon>Thermoproteota</taxon>
        <taxon>Thermoprotei</taxon>
        <taxon>Desulfurococcales</taxon>
        <taxon>Desulfurococcaceae</taxon>
        <taxon>Thermosphaera</taxon>
    </lineage>
</organism>
<evidence type="ECO:0000313" key="1">
    <source>
        <dbReference type="EMBL" id="QOR94657.1"/>
    </source>
</evidence>
<evidence type="ECO:0008006" key="3">
    <source>
        <dbReference type="Google" id="ProtNLM"/>
    </source>
</evidence>
<name>A0A7M1USW0_9CREN</name>
<gene>
    <name evidence="1" type="ORF">IMZ38_01605</name>
</gene>
<proteinExistence type="predicted"/>
<accession>A0A7M1USW0</accession>
<dbReference type="RefSeq" id="WP_193436454.1">
    <property type="nucleotide sequence ID" value="NZ_CP063144.1"/>
</dbReference>
<dbReference type="EMBL" id="CP063144">
    <property type="protein sequence ID" value="QOR94657.1"/>
    <property type="molecule type" value="Genomic_DNA"/>
</dbReference>
<evidence type="ECO:0000313" key="2">
    <source>
        <dbReference type="Proteomes" id="UP000593766"/>
    </source>
</evidence>
<protein>
    <recommendedName>
        <fullName evidence="3">SHOCT domain-containing protein</fullName>
    </recommendedName>
</protein>
<dbReference type="AlphaFoldDB" id="A0A7M1USW0"/>
<keyword evidence="2" id="KW-1185">Reference proteome</keyword>